<organism evidence="1 2">
    <name type="scientific">Platanthera guangdongensis</name>
    <dbReference type="NCBI Taxonomy" id="2320717"/>
    <lineage>
        <taxon>Eukaryota</taxon>
        <taxon>Viridiplantae</taxon>
        <taxon>Streptophyta</taxon>
        <taxon>Embryophyta</taxon>
        <taxon>Tracheophyta</taxon>
        <taxon>Spermatophyta</taxon>
        <taxon>Magnoliopsida</taxon>
        <taxon>Liliopsida</taxon>
        <taxon>Asparagales</taxon>
        <taxon>Orchidaceae</taxon>
        <taxon>Orchidoideae</taxon>
        <taxon>Orchideae</taxon>
        <taxon>Orchidinae</taxon>
        <taxon>Platanthera</taxon>
    </lineage>
</organism>
<comment type="caution">
    <text evidence="1">The sequence shown here is derived from an EMBL/GenBank/DDBJ whole genome shotgun (WGS) entry which is preliminary data.</text>
</comment>
<accession>A0ABR2LPM2</accession>
<proteinExistence type="predicted"/>
<evidence type="ECO:0000313" key="1">
    <source>
        <dbReference type="EMBL" id="KAK8946304.1"/>
    </source>
</evidence>
<reference evidence="1 2" key="1">
    <citation type="journal article" date="2022" name="Nat. Plants">
        <title>Genomes of leafy and leafless Platanthera orchids illuminate the evolution of mycoheterotrophy.</title>
        <authorList>
            <person name="Li M.H."/>
            <person name="Liu K.W."/>
            <person name="Li Z."/>
            <person name="Lu H.C."/>
            <person name="Ye Q.L."/>
            <person name="Zhang D."/>
            <person name="Wang J.Y."/>
            <person name="Li Y.F."/>
            <person name="Zhong Z.M."/>
            <person name="Liu X."/>
            <person name="Yu X."/>
            <person name="Liu D.K."/>
            <person name="Tu X.D."/>
            <person name="Liu B."/>
            <person name="Hao Y."/>
            <person name="Liao X.Y."/>
            <person name="Jiang Y.T."/>
            <person name="Sun W.H."/>
            <person name="Chen J."/>
            <person name="Chen Y.Q."/>
            <person name="Ai Y."/>
            <person name="Zhai J.W."/>
            <person name="Wu S.S."/>
            <person name="Zhou Z."/>
            <person name="Hsiao Y.Y."/>
            <person name="Wu W.L."/>
            <person name="Chen Y.Y."/>
            <person name="Lin Y.F."/>
            <person name="Hsu J.L."/>
            <person name="Li C.Y."/>
            <person name="Wang Z.W."/>
            <person name="Zhao X."/>
            <person name="Zhong W.Y."/>
            <person name="Ma X.K."/>
            <person name="Ma L."/>
            <person name="Huang J."/>
            <person name="Chen G.Z."/>
            <person name="Huang M.Z."/>
            <person name="Huang L."/>
            <person name="Peng D.H."/>
            <person name="Luo Y.B."/>
            <person name="Zou S.Q."/>
            <person name="Chen S.P."/>
            <person name="Lan S."/>
            <person name="Tsai W.C."/>
            <person name="Van de Peer Y."/>
            <person name="Liu Z.J."/>
        </authorList>
    </citation>
    <scope>NUCLEOTIDE SEQUENCE [LARGE SCALE GENOMIC DNA]</scope>
    <source>
        <strain evidence="1">Lor288</strain>
    </source>
</reference>
<keyword evidence="2" id="KW-1185">Reference proteome</keyword>
<dbReference type="EMBL" id="JBBWWR010000017">
    <property type="protein sequence ID" value="KAK8946304.1"/>
    <property type="molecule type" value="Genomic_DNA"/>
</dbReference>
<sequence length="92" mass="9684">MGEGSVMAEGNTGFPLITSMSLLIKAYYLSLPAVSINRGRSFSGKGSQSHVRTVSKCDINSKKIDVNIIDASAVSDVHSHSGSEVDDVHSGM</sequence>
<evidence type="ECO:0000313" key="2">
    <source>
        <dbReference type="Proteomes" id="UP001412067"/>
    </source>
</evidence>
<name>A0ABR2LPM2_9ASPA</name>
<gene>
    <name evidence="1" type="ORF">KSP40_PGU004762</name>
</gene>
<dbReference type="Proteomes" id="UP001412067">
    <property type="component" value="Unassembled WGS sequence"/>
</dbReference>
<protein>
    <submittedName>
        <fullName evidence="1">Uncharacterized protein</fullName>
    </submittedName>
</protein>